<evidence type="ECO:0000256" key="4">
    <source>
        <dbReference type="ARBA" id="ARBA00023016"/>
    </source>
</evidence>
<dbReference type="OrthoDB" id="1431247at2759"/>
<keyword evidence="2" id="KW-0732">Signal</keyword>
<evidence type="ECO:0000259" key="10">
    <source>
        <dbReference type="PROSITE" id="PS51203"/>
    </source>
</evidence>
<dbReference type="PANTHER" id="PTHR11527">
    <property type="entry name" value="HEAT-SHOCK PROTEIN 20 FAMILY MEMBER"/>
    <property type="match status" value="1"/>
</dbReference>
<evidence type="ECO:0000313" key="12">
    <source>
        <dbReference type="Proteomes" id="UP000652761"/>
    </source>
</evidence>
<evidence type="ECO:0000259" key="9">
    <source>
        <dbReference type="PROSITE" id="PS01031"/>
    </source>
</evidence>
<dbReference type="FunFam" id="2.60.40.790:FF:000035">
    <property type="entry name" value="22.0 kDa heat shock protein"/>
    <property type="match status" value="1"/>
</dbReference>
<comment type="subcellular location">
    <subcellularLocation>
        <location evidence="1">Endoplasmic reticulum</location>
    </subcellularLocation>
</comment>
<evidence type="ECO:0008006" key="13">
    <source>
        <dbReference type="Google" id="ProtNLM"/>
    </source>
</evidence>
<dbReference type="InterPro" id="IPR008978">
    <property type="entry name" value="HSP20-like_chaperone"/>
</dbReference>
<dbReference type="EMBL" id="NMUH01002780">
    <property type="protein sequence ID" value="MQM02050.1"/>
    <property type="molecule type" value="Genomic_DNA"/>
</dbReference>
<feature type="transmembrane region" description="Helical" evidence="8">
    <location>
        <begin position="17"/>
        <end position="33"/>
    </location>
</feature>
<dbReference type="AlphaFoldDB" id="A0A843WGN2"/>
<dbReference type="SUPFAM" id="SSF49764">
    <property type="entry name" value="HSP20-like chaperones"/>
    <property type="match status" value="1"/>
</dbReference>
<dbReference type="Gene3D" id="2.60.40.790">
    <property type="match status" value="1"/>
</dbReference>
<dbReference type="InterPro" id="IPR031107">
    <property type="entry name" value="Small_HSP"/>
</dbReference>
<dbReference type="GO" id="GO:0009408">
    <property type="term" value="P:response to heat"/>
    <property type="evidence" value="ECO:0007669"/>
    <property type="project" value="UniProtKB-ARBA"/>
</dbReference>
<evidence type="ECO:0000256" key="2">
    <source>
        <dbReference type="ARBA" id="ARBA00022729"/>
    </source>
</evidence>
<keyword evidence="8" id="KW-0812">Transmembrane</keyword>
<dbReference type="InterPro" id="IPR002068">
    <property type="entry name" value="A-crystallin/Hsp20_dom"/>
</dbReference>
<gene>
    <name evidence="11" type="ORF">Taro_034805</name>
</gene>
<evidence type="ECO:0000256" key="5">
    <source>
        <dbReference type="PROSITE-ProRule" id="PRU00285"/>
    </source>
</evidence>
<feature type="domain" description="SHSP" evidence="9">
    <location>
        <begin position="102"/>
        <end position="220"/>
    </location>
</feature>
<comment type="similarity">
    <text evidence="5 6">Belongs to the small heat shock protein (HSP20) family.</text>
</comment>
<evidence type="ECO:0000313" key="11">
    <source>
        <dbReference type="EMBL" id="MQM02050.1"/>
    </source>
</evidence>
<dbReference type="GO" id="GO:0005783">
    <property type="term" value="C:endoplasmic reticulum"/>
    <property type="evidence" value="ECO:0007669"/>
    <property type="project" value="UniProtKB-SubCell"/>
</dbReference>
<dbReference type="InterPro" id="IPR007052">
    <property type="entry name" value="CS_dom"/>
</dbReference>
<evidence type="ECO:0000256" key="1">
    <source>
        <dbReference type="ARBA" id="ARBA00004240"/>
    </source>
</evidence>
<feature type="region of interest" description="Disordered" evidence="7">
    <location>
        <begin position="221"/>
        <end position="243"/>
    </location>
</feature>
<sequence>MAAHTTTVFNASLRRRVWVTLICPPAGFMHLFVHLPRTSVMKALVVASALLMVLVMALPPPSGASLLPFRDRAGGSHLSERLPDPFRMLEHLPFGFDRDDDVFGAVSIARVDWKETPDAHIIAIDVPGLKKEELKIEVEENRVLRVSGERKRDPEEKKEGDRWHCVERVHGKFWRQFRLPDDADLDSVRASLEDGVLTVRLAKLSPDRIKGPRVVSIGAEEKLGIAEGKPETEKEKKKKNEEL</sequence>
<feature type="domain" description="CS" evidence="10">
    <location>
        <begin position="106"/>
        <end position="215"/>
    </location>
</feature>
<keyword evidence="8" id="KW-0472">Membrane</keyword>
<dbReference type="Proteomes" id="UP000652761">
    <property type="component" value="Unassembled WGS sequence"/>
</dbReference>
<keyword evidence="4" id="KW-0346">Stress response</keyword>
<evidence type="ECO:0000256" key="3">
    <source>
        <dbReference type="ARBA" id="ARBA00022824"/>
    </source>
</evidence>
<evidence type="ECO:0000256" key="8">
    <source>
        <dbReference type="SAM" id="Phobius"/>
    </source>
</evidence>
<accession>A0A843WGN2</accession>
<proteinExistence type="inferred from homology"/>
<evidence type="ECO:0000256" key="7">
    <source>
        <dbReference type="SAM" id="MobiDB-lite"/>
    </source>
</evidence>
<dbReference type="PROSITE" id="PS01031">
    <property type="entry name" value="SHSP"/>
    <property type="match status" value="1"/>
</dbReference>
<feature type="transmembrane region" description="Helical" evidence="8">
    <location>
        <begin position="40"/>
        <end position="58"/>
    </location>
</feature>
<dbReference type="CDD" id="cd06472">
    <property type="entry name" value="ACD_ScHsp26_like"/>
    <property type="match status" value="1"/>
</dbReference>
<dbReference type="PROSITE" id="PS51203">
    <property type="entry name" value="CS"/>
    <property type="match status" value="1"/>
</dbReference>
<evidence type="ECO:0000256" key="6">
    <source>
        <dbReference type="RuleBase" id="RU003616"/>
    </source>
</evidence>
<organism evidence="11 12">
    <name type="scientific">Colocasia esculenta</name>
    <name type="common">Wild taro</name>
    <name type="synonym">Arum esculentum</name>
    <dbReference type="NCBI Taxonomy" id="4460"/>
    <lineage>
        <taxon>Eukaryota</taxon>
        <taxon>Viridiplantae</taxon>
        <taxon>Streptophyta</taxon>
        <taxon>Embryophyta</taxon>
        <taxon>Tracheophyta</taxon>
        <taxon>Spermatophyta</taxon>
        <taxon>Magnoliopsida</taxon>
        <taxon>Liliopsida</taxon>
        <taxon>Araceae</taxon>
        <taxon>Aroideae</taxon>
        <taxon>Colocasieae</taxon>
        <taxon>Colocasia</taxon>
    </lineage>
</organism>
<keyword evidence="8" id="KW-1133">Transmembrane helix</keyword>
<dbReference type="Pfam" id="PF00011">
    <property type="entry name" value="HSP20"/>
    <property type="match status" value="1"/>
</dbReference>
<keyword evidence="12" id="KW-1185">Reference proteome</keyword>
<keyword evidence="3" id="KW-0256">Endoplasmic reticulum</keyword>
<reference evidence="11" key="1">
    <citation type="submission" date="2017-07" db="EMBL/GenBank/DDBJ databases">
        <title>Taro Niue Genome Assembly and Annotation.</title>
        <authorList>
            <person name="Atibalentja N."/>
            <person name="Keating K."/>
            <person name="Fields C.J."/>
        </authorList>
    </citation>
    <scope>NUCLEOTIDE SEQUENCE</scope>
    <source>
        <strain evidence="11">Niue_2</strain>
        <tissue evidence="11">Leaf</tissue>
    </source>
</reference>
<protein>
    <recommendedName>
        <fullName evidence="13">22.0 kDa class IV heat shock protein</fullName>
    </recommendedName>
</protein>
<name>A0A843WGN2_COLES</name>
<comment type="caution">
    <text evidence="11">The sequence shown here is derived from an EMBL/GenBank/DDBJ whole genome shotgun (WGS) entry which is preliminary data.</text>
</comment>